<sequence>MPPDLVLRPELPSDDDAIETLYEVAFGPGRFARTAYRLRDGVPHDTGTSFVADRNGLVIGAIRQTRVRVGGVPAFLLGPLAVAETAAKQGIGRALLTRCIEASRDTEAVAIVLVGDPPFYGPSGFVQVWDEILMPGPVERHRLMALPLKGTVAGPLLADAW</sequence>
<dbReference type="InterPro" id="IPR000182">
    <property type="entry name" value="GNAT_dom"/>
</dbReference>
<protein>
    <submittedName>
        <fullName evidence="2">N-acetyltransferase</fullName>
    </submittedName>
</protein>
<accession>A0A934IJ53</accession>
<dbReference type="PROSITE" id="PS51186">
    <property type="entry name" value="GNAT"/>
    <property type="match status" value="1"/>
</dbReference>
<dbReference type="Gene3D" id="3.40.630.30">
    <property type="match status" value="1"/>
</dbReference>
<name>A0A934IJ53_9HYPH</name>
<organism evidence="2 3">
    <name type="scientific">Acuticoccus mangrovi</name>
    <dbReference type="NCBI Taxonomy" id="2796142"/>
    <lineage>
        <taxon>Bacteria</taxon>
        <taxon>Pseudomonadati</taxon>
        <taxon>Pseudomonadota</taxon>
        <taxon>Alphaproteobacteria</taxon>
        <taxon>Hyphomicrobiales</taxon>
        <taxon>Amorphaceae</taxon>
        <taxon>Acuticoccus</taxon>
    </lineage>
</organism>
<keyword evidence="3" id="KW-1185">Reference proteome</keyword>
<dbReference type="SUPFAM" id="SSF55729">
    <property type="entry name" value="Acyl-CoA N-acyltransferases (Nat)"/>
    <property type="match status" value="1"/>
</dbReference>
<reference evidence="2" key="1">
    <citation type="submission" date="2020-12" db="EMBL/GenBank/DDBJ databases">
        <title>Bacterial taxonomy.</title>
        <authorList>
            <person name="Pan X."/>
        </authorList>
    </citation>
    <scope>NUCLEOTIDE SEQUENCE</scope>
    <source>
        <strain evidence="2">B2012</strain>
    </source>
</reference>
<evidence type="ECO:0000259" key="1">
    <source>
        <dbReference type="PROSITE" id="PS51186"/>
    </source>
</evidence>
<dbReference type="Proteomes" id="UP000609531">
    <property type="component" value="Unassembled WGS sequence"/>
</dbReference>
<dbReference type="InterPro" id="IPR016181">
    <property type="entry name" value="Acyl_CoA_acyltransferase"/>
</dbReference>
<evidence type="ECO:0000313" key="2">
    <source>
        <dbReference type="EMBL" id="MBJ3775951.1"/>
    </source>
</evidence>
<evidence type="ECO:0000313" key="3">
    <source>
        <dbReference type="Proteomes" id="UP000609531"/>
    </source>
</evidence>
<dbReference type="Pfam" id="PF13508">
    <property type="entry name" value="Acetyltransf_7"/>
    <property type="match status" value="1"/>
</dbReference>
<dbReference type="EMBL" id="JAEKJA010000007">
    <property type="protein sequence ID" value="MBJ3775951.1"/>
    <property type="molecule type" value="Genomic_DNA"/>
</dbReference>
<dbReference type="GO" id="GO:0016747">
    <property type="term" value="F:acyltransferase activity, transferring groups other than amino-acyl groups"/>
    <property type="evidence" value="ECO:0007669"/>
    <property type="project" value="InterPro"/>
</dbReference>
<dbReference type="AlphaFoldDB" id="A0A934IJ53"/>
<comment type="caution">
    <text evidence="2">The sequence shown here is derived from an EMBL/GenBank/DDBJ whole genome shotgun (WGS) entry which is preliminary data.</text>
</comment>
<dbReference type="CDD" id="cd04301">
    <property type="entry name" value="NAT_SF"/>
    <property type="match status" value="1"/>
</dbReference>
<proteinExistence type="predicted"/>
<dbReference type="RefSeq" id="WP_198881849.1">
    <property type="nucleotide sequence ID" value="NZ_JAEKJA010000007.1"/>
</dbReference>
<feature type="domain" description="N-acetyltransferase" evidence="1">
    <location>
        <begin position="5"/>
        <end position="149"/>
    </location>
</feature>
<gene>
    <name evidence="2" type="ORF">JCR33_09655</name>
</gene>